<organism evidence="1 2">
    <name type="scientific">Batillaria attramentaria</name>
    <dbReference type="NCBI Taxonomy" id="370345"/>
    <lineage>
        <taxon>Eukaryota</taxon>
        <taxon>Metazoa</taxon>
        <taxon>Spiralia</taxon>
        <taxon>Lophotrochozoa</taxon>
        <taxon>Mollusca</taxon>
        <taxon>Gastropoda</taxon>
        <taxon>Caenogastropoda</taxon>
        <taxon>Sorbeoconcha</taxon>
        <taxon>Cerithioidea</taxon>
        <taxon>Batillariidae</taxon>
        <taxon>Batillaria</taxon>
    </lineage>
</organism>
<keyword evidence="2" id="KW-1185">Reference proteome</keyword>
<accession>A0ABD0LZ34</accession>
<dbReference type="AlphaFoldDB" id="A0ABD0LZ34"/>
<sequence length="122" mass="13532">MQLSPPALSRLGNGWKRENQSHLKTNCLEQGRLTRSGCLKAKVFASSTGPCPTLSVAGVSSASISIDFSTCNQHRRQREQGREPRAWAAHRPQGTCVLKIYRTDKIPHVECVKGLLHQEENP</sequence>
<dbReference type="Proteomes" id="UP001519460">
    <property type="component" value="Unassembled WGS sequence"/>
</dbReference>
<evidence type="ECO:0000313" key="2">
    <source>
        <dbReference type="Proteomes" id="UP001519460"/>
    </source>
</evidence>
<name>A0ABD0LZ34_9CAEN</name>
<reference evidence="1 2" key="1">
    <citation type="journal article" date="2023" name="Sci. Data">
        <title>Genome assembly of the Korean intertidal mud-creeper Batillaria attramentaria.</title>
        <authorList>
            <person name="Patra A.K."/>
            <person name="Ho P.T."/>
            <person name="Jun S."/>
            <person name="Lee S.J."/>
            <person name="Kim Y."/>
            <person name="Won Y.J."/>
        </authorList>
    </citation>
    <scope>NUCLEOTIDE SEQUENCE [LARGE SCALE GENOMIC DNA]</scope>
    <source>
        <strain evidence="1">Wonlab-2016</strain>
    </source>
</reference>
<protein>
    <submittedName>
        <fullName evidence="1">Uncharacterized protein</fullName>
    </submittedName>
</protein>
<proteinExistence type="predicted"/>
<evidence type="ECO:0000313" key="1">
    <source>
        <dbReference type="EMBL" id="KAK7504805.1"/>
    </source>
</evidence>
<dbReference type="EMBL" id="JACVVK020000013">
    <property type="protein sequence ID" value="KAK7504805.1"/>
    <property type="molecule type" value="Genomic_DNA"/>
</dbReference>
<gene>
    <name evidence="1" type="ORF">BaRGS_00003833</name>
</gene>
<comment type="caution">
    <text evidence="1">The sequence shown here is derived from an EMBL/GenBank/DDBJ whole genome shotgun (WGS) entry which is preliminary data.</text>
</comment>